<keyword evidence="2" id="KW-1185">Reference proteome</keyword>
<sequence length="50" mass="5467">MIGKAFELVFVRAYRRLVRGGLADRASCGHPIQLEGGLFELDGDDFPAAM</sequence>
<dbReference type="EMBL" id="CP139960">
    <property type="protein sequence ID" value="WQD40370.1"/>
    <property type="molecule type" value="Genomic_DNA"/>
</dbReference>
<gene>
    <name evidence="1" type="ORF">U0035_09455</name>
</gene>
<evidence type="ECO:0000313" key="2">
    <source>
        <dbReference type="Proteomes" id="UP001325680"/>
    </source>
</evidence>
<organism evidence="1 2">
    <name type="scientific">Niabella yanshanensis</name>
    <dbReference type="NCBI Taxonomy" id="577386"/>
    <lineage>
        <taxon>Bacteria</taxon>
        <taxon>Pseudomonadati</taxon>
        <taxon>Bacteroidota</taxon>
        <taxon>Chitinophagia</taxon>
        <taxon>Chitinophagales</taxon>
        <taxon>Chitinophagaceae</taxon>
        <taxon>Niabella</taxon>
    </lineage>
</organism>
<dbReference type="RefSeq" id="WP_162817950.1">
    <property type="nucleotide sequence ID" value="NZ_CP139960.1"/>
</dbReference>
<name>A0ABZ0WAP1_9BACT</name>
<proteinExistence type="predicted"/>
<protein>
    <submittedName>
        <fullName evidence="1">Uncharacterized protein</fullName>
    </submittedName>
</protein>
<accession>A0ABZ0WAP1</accession>
<evidence type="ECO:0000313" key="1">
    <source>
        <dbReference type="EMBL" id="WQD40370.1"/>
    </source>
</evidence>
<dbReference type="Proteomes" id="UP001325680">
    <property type="component" value="Chromosome"/>
</dbReference>
<reference evidence="1 2" key="1">
    <citation type="submission" date="2023-12" db="EMBL/GenBank/DDBJ databases">
        <title>Genome sequencing and assembly of bacterial species from a model synthetic community.</title>
        <authorList>
            <person name="Hogle S.L."/>
        </authorList>
    </citation>
    <scope>NUCLEOTIDE SEQUENCE [LARGE SCALE GENOMIC DNA]</scope>
    <source>
        <strain evidence="1 2">HAMBI_3031</strain>
    </source>
</reference>